<feature type="chain" id="PRO_5012353579" evidence="2">
    <location>
        <begin position="26"/>
        <end position="621"/>
    </location>
</feature>
<dbReference type="AlphaFoldDB" id="A0A239ADQ4"/>
<keyword evidence="2" id="KW-0732">Signal</keyword>
<feature type="signal peptide" evidence="2">
    <location>
        <begin position="1"/>
        <end position="25"/>
    </location>
</feature>
<dbReference type="InterPro" id="IPR026444">
    <property type="entry name" value="Secre_tail"/>
</dbReference>
<name>A0A239ADQ4_9BACT</name>
<accession>A0A239ADQ4</accession>
<keyword evidence="5" id="KW-1185">Reference proteome</keyword>
<feature type="domain" description="Secretion system C-terminal sorting" evidence="3">
    <location>
        <begin position="549"/>
        <end position="613"/>
    </location>
</feature>
<sequence length="621" mass="66764">MNRLLRFVFASATMGLSLLSGASYGQLLRPLPAAPVQPVETPVARRTQALALPFFDDFSDQREGSPTIERWQAAGGTLVNNRFPRRPPSRNAATLDGLNGRGAPYNSTASIGNTDSLISQPIDLSGLAPADNVFLSFYWQAGSIFGPPFSASTSRAIGLYVDFKDEAGNWTQVWGLRSQGDTSIFRFKALPVNQAAYLHGSFQFRIRTIGSQYNSRDAWSIDYVRLDRNRTATDSTFRDIATSRALPSALKRYAAMPWQQFNLNPTQELNDQAGTTANNLDPGPAPTPITWTGTLEVLPGGPTRQYLTGGASLSAGLQGRQVPVRGDIRLGAPGNLPAARQLRQRVTLITNETNPLTLRNDTISRVTELADFYAYDDGTPEASISLPISSGGPQTYYATRFDLNGADFVRAIRIYPFPTSAGRTITVNIWDDNNGSPAASPKASKSTQITAAQAAAQQFVEVRFDAPVAVGTRFYAGYGQGSSTQFVEFGVDLNNASPAGAFFLNTANAWGPVSLVQAGTAGAVMLRPVMGNTVTTATAPAAVAAYYSLYPNPTTDGHVQVEGRYSHALVLDALGRTVWEQPVAQAGQATLDLGQLPAGVYLVRLLLPDGLTVTKRLVRQQ</sequence>
<gene>
    <name evidence="4" type="ORF">SAMN06269173_111146</name>
</gene>
<dbReference type="Proteomes" id="UP000198310">
    <property type="component" value="Unassembled WGS sequence"/>
</dbReference>
<dbReference type="Gene3D" id="2.60.120.260">
    <property type="entry name" value="Galactose-binding domain-like"/>
    <property type="match status" value="1"/>
</dbReference>
<proteinExistence type="predicted"/>
<dbReference type="EMBL" id="FZNS01000011">
    <property type="protein sequence ID" value="SNR93158.1"/>
    <property type="molecule type" value="Genomic_DNA"/>
</dbReference>
<evidence type="ECO:0000313" key="4">
    <source>
        <dbReference type="EMBL" id="SNR93158.1"/>
    </source>
</evidence>
<evidence type="ECO:0000256" key="1">
    <source>
        <dbReference type="SAM" id="MobiDB-lite"/>
    </source>
</evidence>
<organism evidence="4 5">
    <name type="scientific">Hymenobacter mucosus</name>
    <dbReference type="NCBI Taxonomy" id="1411120"/>
    <lineage>
        <taxon>Bacteria</taxon>
        <taxon>Pseudomonadati</taxon>
        <taxon>Bacteroidota</taxon>
        <taxon>Cytophagia</taxon>
        <taxon>Cytophagales</taxon>
        <taxon>Hymenobacteraceae</taxon>
        <taxon>Hymenobacter</taxon>
    </lineage>
</organism>
<evidence type="ECO:0000313" key="5">
    <source>
        <dbReference type="Proteomes" id="UP000198310"/>
    </source>
</evidence>
<evidence type="ECO:0000256" key="2">
    <source>
        <dbReference type="SAM" id="SignalP"/>
    </source>
</evidence>
<reference evidence="5" key="1">
    <citation type="submission" date="2017-06" db="EMBL/GenBank/DDBJ databases">
        <authorList>
            <person name="Varghese N."/>
            <person name="Submissions S."/>
        </authorList>
    </citation>
    <scope>NUCLEOTIDE SEQUENCE [LARGE SCALE GENOMIC DNA]</scope>
    <source>
        <strain evidence="5">DSM 28041</strain>
    </source>
</reference>
<dbReference type="Pfam" id="PF18962">
    <property type="entry name" value="Por_Secre_tail"/>
    <property type="match status" value="1"/>
</dbReference>
<protein>
    <submittedName>
        <fullName evidence="4">Por secretion system C-terminal sorting domain-containing protein</fullName>
    </submittedName>
</protein>
<dbReference type="RefSeq" id="WP_089333962.1">
    <property type="nucleotide sequence ID" value="NZ_FZNS01000011.1"/>
</dbReference>
<evidence type="ECO:0000259" key="3">
    <source>
        <dbReference type="Pfam" id="PF18962"/>
    </source>
</evidence>
<feature type="region of interest" description="Disordered" evidence="1">
    <location>
        <begin position="79"/>
        <end position="99"/>
    </location>
</feature>
<dbReference type="NCBIfam" id="TIGR04183">
    <property type="entry name" value="Por_Secre_tail"/>
    <property type="match status" value="1"/>
</dbReference>